<organism evidence="2 3">
    <name type="scientific">Cyanidioschyzon merolae (strain NIES-3377 / 10D)</name>
    <name type="common">Unicellular red alga</name>
    <dbReference type="NCBI Taxonomy" id="280699"/>
    <lineage>
        <taxon>Eukaryota</taxon>
        <taxon>Rhodophyta</taxon>
        <taxon>Bangiophyceae</taxon>
        <taxon>Cyanidiales</taxon>
        <taxon>Cyanidiaceae</taxon>
        <taxon>Cyanidioschyzon</taxon>
    </lineage>
</organism>
<accession>M1VGZ2</accession>
<evidence type="ECO:0000313" key="3">
    <source>
        <dbReference type="Proteomes" id="UP000007014"/>
    </source>
</evidence>
<feature type="compositionally biased region" description="Polar residues" evidence="1">
    <location>
        <begin position="238"/>
        <end position="250"/>
    </location>
</feature>
<keyword evidence="3" id="KW-1185">Reference proteome</keyword>
<proteinExistence type="predicted"/>
<dbReference type="Proteomes" id="UP000007014">
    <property type="component" value="Chromosome 18"/>
</dbReference>
<reference evidence="2 3" key="2">
    <citation type="journal article" date="2007" name="BMC Biol.">
        <title>A 100%-complete sequence reveals unusually simple genomic features in the hot-spring red alga Cyanidioschyzon merolae.</title>
        <authorList>
            <person name="Nozaki H."/>
            <person name="Takano H."/>
            <person name="Misumi O."/>
            <person name="Terasawa K."/>
            <person name="Matsuzaki M."/>
            <person name="Maruyama S."/>
            <person name="Nishida K."/>
            <person name="Yagisawa F."/>
            <person name="Yoshida Y."/>
            <person name="Fujiwara T."/>
            <person name="Takio S."/>
            <person name="Tamura K."/>
            <person name="Chung S.J."/>
            <person name="Nakamura S."/>
            <person name="Kuroiwa H."/>
            <person name="Tanaka K."/>
            <person name="Sato N."/>
            <person name="Kuroiwa T."/>
        </authorList>
    </citation>
    <scope>NUCLEOTIDE SEQUENCE [LARGE SCALE GENOMIC DNA]</scope>
    <source>
        <strain evidence="2 3">10D</strain>
    </source>
</reference>
<dbReference type="EMBL" id="AP006500">
    <property type="protein sequence ID" value="BAM82507.1"/>
    <property type="molecule type" value="Genomic_DNA"/>
</dbReference>
<dbReference type="HOGENOM" id="CLU_1039598_0_0_1"/>
<protein>
    <submittedName>
        <fullName evidence="2">Uncharacterized protein</fullName>
    </submittedName>
</protein>
<sequence length="268" mass="29772">MQFSRETPSLAQTIYTPNGMRSSVSVTVREIRDVEVGMFPRRLFVRVWLDTSFQLRMNEETEFATNVVTFRRKSRGPQRFCLESGQCNAFTLPDFVIVCDICEMRHGFCCTETSEVVSRVRIPLSRIKFDTSGRSELWYSFHYPLKKGRARAGRFAGRILVAIQYDVDTVRDTVTTGALSPRSRAVTPSPQLAYPCDASALWTAMENGKWVPPGPALVGEPRGAPGTDGPLALHPTWATSVNPNGSTVSQPLGLMDGPKHRPISTLTS</sequence>
<name>M1VGZ2_CYAM1</name>
<dbReference type="Gramene" id="CMR290CT">
    <property type="protein sequence ID" value="CMR290CT"/>
    <property type="gene ID" value="CMR290C"/>
</dbReference>
<feature type="region of interest" description="Disordered" evidence="1">
    <location>
        <begin position="238"/>
        <end position="268"/>
    </location>
</feature>
<dbReference type="RefSeq" id="XP_005538543.1">
    <property type="nucleotide sequence ID" value="XM_005538486.1"/>
</dbReference>
<dbReference type="GeneID" id="16996878"/>
<gene>
    <name evidence="2" type="ORF">CYME_CMR290C</name>
</gene>
<dbReference type="AlphaFoldDB" id="M1VGZ2"/>
<dbReference type="KEGG" id="cme:CYME_CMR290C"/>
<evidence type="ECO:0000313" key="2">
    <source>
        <dbReference type="EMBL" id="BAM82507.1"/>
    </source>
</evidence>
<dbReference type="OrthoDB" id="10443258at2759"/>
<reference evidence="2 3" key="1">
    <citation type="journal article" date="2004" name="Nature">
        <title>Genome sequence of the ultrasmall unicellular red alga Cyanidioschyzon merolae 10D.</title>
        <authorList>
            <person name="Matsuzaki M."/>
            <person name="Misumi O."/>
            <person name="Shin-i T."/>
            <person name="Maruyama S."/>
            <person name="Takahara M."/>
            <person name="Miyagishima S."/>
            <person name="Mori T."/>
            <person name="Nishida K."/>
            <person name="Yagisawa F."/>
            <person name="Nishida K."/>
            <person name="Yoshida Y."/>
            <person name="Nishimura Y."/>
            <person name="Nakao S."/>
            <person name="Kobayashi T."/>
            <person name="Momoyama Y."/>
            <person name="Higashiyama T."/>
            <person name="Minoda A."/>
            <person name="Sano M."/>
            <person name="Nomoto H."/>
            <person name="Oishi K."/>
            <person name="Hayashi H."/>
            <person name="Ohta F."/>
            <person name="Nishizaka S."/>
            <person name="Haga S."/>
            <person name="Miura S."/>
            <person name="Morishita T."/>
            <person name="Kabeya Y."/>
            <person name="Terasawa K."/>
            <person name="Suzuki Y."/>
            <person name="Ishii Y."/>
            <person name="Asakawa S."/>
            <person name="Takano H."/>
            <person name="Ohta N."/>
            <person name="Kuroiwa H."/>
            <person name="Tanaka K."/>
            <person name="Shimizu N."/>
            <person name="Sugano S."/>
            <person name="Sato N."/>
            <person name="Nozaki H."/>
            <person name="Ogasawara N."/>
            <person name="Kohara Y."/>
            <person name="Kuroiwa T."/>
        </authorList>
    </citation>
    <scope>NUCLEOTIDE SEQUENCE [LARGE SCALE GENOMIC DNA]</scope>
    <source>
        <strain evidence="2 3">10D</strain>
    </source>
</reference>
<evidence type="ECO:0000256" key="1">
    <source>
        <dbReference type="SAM" id="MobiDB-lite"/>
    </source>
</evidence>